<organism evidence="5 7">
    <name type="scientific">Thalassospira xiamenensis</name>
    <dbReference type="NCBI Taxonomy" id="220697"/>
    <lineage>
        <taxon>Bacteria</taxon>
        <taxon>Pseudomonadati</taxon>
        <taxon>Pseudomonadota</taxon>
        <taxon>Alphaproteobacteria</taxon>
        <taxon>Rhodospirillales</taxon>
        <taxon>Thalassospiraceae</taxon>
        <taxon>Thalassospira</taxon>
    </lineage>
</organism>
<keyword evidence="6" id="KW-1185">Reference proteome</keyword>
<dbReference type="RefSeq" id="WP_063096014.1">
    <property type="nucleotide sequence ID" value="NZ_LPXL01000047.1"/>
</dbReference>
<dbReference type="InterPro" id="IPR033645">
    <property type="entry name" value="VirB9/CagX/TrbG_C"/>
</dbReference>
<dbReference type="PROSITE" id="PS51257">
    <property type="entry name" value="PROKAR_LIPOPROTEIN"/>
    <property type="match status" value="1"/>
</dbReference>
<evidence type="ECO:0000313" key="6">
    <source>
        <dbReference type="Proteomes" id="UP000076167"/>
    </source>
</evidence>
<sequence length="329" mass="36508">MKHNAMMLTCSMMVLTACKAGTPPPAISYDRVSFKEATIKAEPARPVEIVEVPKPLPLPGQLMPFPGPPLADKLSPEERVETANKAALLEPSKHGYINAVQVYPYSEGALYRLYGAPGQVTDIALQPGEQLRAVSAGDTVRWVIGDTTSGSGDNQQVHILIKPFAPELKTNLMIATDRRTYHLQMLSTEETAMAAISWSYPQDRLVMLHRNNAAALAAQPVAQNLVLEKIRFGYEIEGDHPSWRPIRAFDDGRKVYIEFPEHIDRGEVPPLFVIGTNSDTQLVNYRKRGTYYIVDQLFRAAELRMGTDPQQVVRITHLEASGGEDHHDG</sequence>
<protein>
    <submittedName>
        <fullName evidence="4">Conjugal transfer protein TrbG</fullName>
    </submittedName>
    <submittedName>
        <fullName evidence="5">Type IV secretion system protein VirB9</fullName>
    </submittedName>
</protein>
<dbReference type="Gene3D" id="2.60.40.2500">
    <property type="match status" value="1"/>
</dbReference>
<dbReference type="Pfam" id="PF03524">
    <property type="entry name" value="CagX"/>
    <property type="match status" value="1"/>
</dbReference>
<reference evidence="4 6" key="1">
    <citation type="submission" date="2015-12" db="EMBL/GenBank/DDBJ databases">
        <title>Genome sequence of Thalassospira xiamenensis MCCC 1A03005.</title>
        <authorList>
            <person name="Lu L."/>
            <person name="Lai Q."/>
            <person name="Shao Z."/>
            <person name="Qian P."/>
        </authorList>
    </citation>
    <scope>NUCLEOTIDE SEQUENCE [LARGE SCALE GENOMIC DNA]</scope>
    <source>
        <strain evidence="4 6">MCCC 1A03005</strain>
    </source>
</reference>
<feature type="chain" id="PRO_5011706032" evidence="3">
    <location>
        <begin position="21"/>
        <end position="329"/>
    </location>
</feature>
<evidence type="ECO:0000313" key="5">
    <source>
        <dbReference type="EMBL" id="SOC30157.1"/>
    </source>
</evidence>
<dbReference type="CDD" id="cd06911">
    <property type="entry name" value="VirB9_CagX_TrbG"/>
    <property type="match status" value="1"/>
</dbReference>
<dbReference type="EMBL" id="LPXL01000047">
    <property type="protein sequence ID" value="KZC98788.1"/>
    <property type="molecule type" value="Genomic_DNA"/>
</dbReference>
<gene>
    <name evidence="4" type="ORF">AUP40_21995</name>
    <name evidence="5" type="ORF">SAMN05428964_108143</name>
</gene>
<dbReference type="Proteomes" id="UP000219068">
    <property type="component" value="Unassembled WGS sequence"/>
</dbReference>
<keyword evidence="2 3" id="KW-0732">Signal</keyword>
<dbReference type="EMBL" id="OBMM01000008">
    <property type="protein sequence ID" value="SOC30157.1"/>
    <property type="molecule type" value="Genomic_DNA"/>
</dbReference>
<comment type="similarity">
    <text evidence="1">Belongs to the TrbG/VirB9 family.</text>
</comment>
<dbReference type="Proteomes" id="UP000076167">
    <property type="component" value="Unassembled WGS sequence"/>
</dbReference>
<dbReference type="AlphaFoldDB" id="A0A285U1W6"/>
<evidence type="ECO:0000256" key="1">
    <source>
        <dbReference type="ARBA" id="ARBA00006135"/>
    </source>
</evidence>
<evidence type="ECO:0000313" key="7">
    <source>
        <dbReference type="Proteomes" id="UP000219068"/>
    </source>
</evidence>
<evidence type="ECO:0000256" key="3">
    <source>
        <dbReference type="SAM" id="SignalP"/>
    </source>
</evidence>
<proteinExistence type="inferred from homology"/>
<dbReference type="InterPro" id="IPR038161">
    <property type="entry name" value="VirB9/CagX/TrbG_C_sf"/>
</dbReference>
<dbReference type="InterPro" id="IPR010258">
    <property type="entry name" value="Conjugal_tfr_TrbG/VirB9/CagX"/>
</dbReference>
<evidence type="ECO:0000313" key="4">
    <source>
        <dbReference type="EMBL" id="KZC98788.1"/>
    </source>
</evidence>
<reference evidence="5 7" key="2">
    <citation type="submission" date="2017-08" db="EMBL/GenBank/DDBJ databases">
        <authorList>
            <person name="de Groot N.N."/>
        </authorList>
    </citation>
    <scope>NUCLEOTIDE SEQUENCE [LARGE SCALE GENOMIC DNA]</scope>
    <source>
        <strain evidence="5 7">USBA 78</strain>
    </source>
</reference>
<feature type="signal peptide" evidence="3">
    <location>
        <begin position="1"/>
        <end position="20"/>
    </location>
</feature>
<accession>A0A285U1W6</accession>
<dbReference type="NCBIfam" id="TIGR02775">
    <property type="entry name" value="TrbG_Ti"/>
    <property type="match status" value="1"/>
</dbReference>
<name>A0A285U1W6_9PROT</name>
<evidence type="ECO:0000256" key="2">
    <source>
        <dbReference type="ARBA" id="ARBA00022729"/>
    </source>
</evidence>
<dbReference type="InterPro" id="IPR014142">
    <property type="entry name" value="TrbG_Ti"/>
</dbReference>